<organism evidence="1 2">
    <name type="scientific">Arachis hypogaea</name>
    <name type="common">Peanut</name>
    <dbReference type="NCBI Taxonomy" id="3818"/>
    <lineage>
        <taxon>Eukaryota</taxon>
        <taxon>Viridiplantae</taxon>
        <taxon>Streptophyta</taxon>
        <taxon>Embryophyta</taxon>
        <taxon>Tracheophyta</taxon>
        <taxon>Spermatophyta</taxon>
        <taxon>Magnoliopsida</taxon>
        <taxon>eudicotyledons</taxon>
        <taxon>Gunneridae</taxon>
        <taxon>Pentapetalae</taxon>
        <taxon>rosids</taxon>
        <taxon>fabids</taxon>
        <taxon>Fabales</taxon>
        <taxon>Fabaceae</taxon>
        <taxon>Papilionoideae</taxon>
        <taxon>50 kb inversion clade</taxon>
        <taxon>dalbergioids sensu lato</taxon>
        <taxon>Dalbergieae</taxon>
        <taxon>Pterocarpus clade</taxon>
        <taxon>Arachis</taxon>
    </lineage>
</organism>
<sequence length="175" mass="19855">MSFLLPITINKVSPVHISSIFSVDTRHKWNWGGHILNFLIKGISEHILKKEKSVNGCLYALIIVYFHESTHKNKPVDTIPGPPWLQHWTKELLLERIKAEIKGHMGYMISRMRVFSGGQPLTNKDDEIEAPYVNIAGQHTRDKAIQESEVIRLSKPSAALLSPYCKLGSKDIDSE</sequence>
<proteinExistence type="predicted"/>
<comment type="caution">
    <text evidence="1">The sequence shown here is derived from an EMBL/GenBank/DDBJ whole genome shotgun (WGS) entry which is preliminary data.</text>
</comment>
<accession>A0A445CT90</accession>
<reference evidence="1 2" key="1">
    <citation type="submission" date="2019-01" db="EMBL/GenBank/DDBJ databases">
        <title>Sequencing of cultivated peanut Arachis hypogaea provides insights into genome evolution and oil improvement.</title>
        <authorList>
            <person name="Chen X."/>
        </authorList>
    </citation>
    <scope>NUCLEOTIDE SEQUENCE [LARGE SCALE GENOMIC DNA]</scope>
    <source>
        <strain evidence="2">cv. Fuhuasheng</strain>
        <tissue evidence="1">Leaves</tissue>
    </source>
</reference>
<protein>
    <submittedName>
        <fullName evidence="1">Uncharacterized protein</fullName>
    </submittedName>
</protein>
<keyword evidence="2" id="KW-1185">Reference proteome</keyword>
<evidence type="ECO:0000313" key="1">
    <source>
        <dbReference type="EMBL" id="RYR54104.1"/>
    </source>
</evidence>
<evidence type="ECO:0000313" key="2">
    <source>
        <dbReference type="Proteomes" id="UP000289738"/>
    </source>
</evidence>
<name>A0A445CT90_ARAHY</name>
<gene>
    <name evidence="1" type="ORF">Ahy_A06g029365</name>
</gene>
<dbReference type="Proteomes" id="UP000289738">
    <property type="component" value="Chromosome A06"/>
</dbReference>
<dbReference type="EMBL" id="SDMP01000006">
    <property type="protein sequence ID" value="RYR54104.1"/>
    <property type="molecule type" value="Genomic_DNA"/>
</dbReference>
<dbReference type="AlphaFoldDB" id="A0A445CT90"/>